<comment type="caution">
    <text evidence="4">The sequence shown here is derived from an EMBL/GenBank/DDBJ whole genome shotgun (WGS) entry which is preliminary data.</text>
</comment>
<evidence type="ECO:0000256" key="1">
    <source>
        <dbReference type="SAM" id="MobiDB-lite"/>
    </source>
</evidence>
<reference evidence="4 5" key="1">
    <citation type="submission" date="2018-03" db="EMBL/GenBank/DDBJ databases">
        <title>Novel Streptomyces sp. from soil.</title>
        <authorList>
            <person name="Tan G.Y.A."/>
            <person name="Lee Z.Y."/>
        </authorList>
    </citation>
    <scope>NUCLEOTIDE SEQUENCE [LARGE SCALE GENOMIC DNA]</scope>
    <source>
        <strain evidence="4 5">ST5x</strain>
    </source>
</reference>
<feature type="signal peptide" evidence="2">
    <location>
        <begin position="1"/>
        <end position="31"/>
    </location>
</feature>
<dbReference type="InterPro" id="IPR036514">
    <property type="entry name" value="SGNH_hydro_sf"/>
</dbReference>
<dbReference type="RefSeq" id="WP_105866893.1">
    <property type="nucleotide sequence ID" value="NZ_PVLV01000011.1"/>
</dbReference>
<evidence type="ECO:0000313" key="5">
    <source>
        <dbReference type="Proteomes" id="UP000239322"/>
    </source>
</evidence>
<dbReference type="Proteomes" id="UP000239322">
    <property type="component" value="Unassembled WGS sequence"/>
</dbReference>
<feature type="region of interest" description="Disordered" evidence="1">
    <location>
        <begin position="27"/>
        <end position="56"/>
    </location>
</feature>
<proteinExistence type="predicted"/>
<evidence type="ECO:0000313" key="4">
    <source>
        <dbReference type="EMBL" id="PRH81033.1"/>
    </source>
</evidence>
<gene>
    <name evidence="4" type="ORF">C6N75_00880</name>
</gene>
<keyword evidence="5" id="KW-1185">Reference proteome</keyword>
<dbReference type="InterPro" id="IPR013830">
    <property type="entry name" value="SGNH_hydro"/>
</dbReference>
<dbReference type="AlphaFoldDB" id="A0A2S9Q342"/>
<feature type="chain" id="PRO_5015742658" description="SGNH hydrolase-type esterase domain-containing protein" evidence="2">
    <location>
        <begin position="32"/>
        <end position="298"/>
    </location>
</feature>
<dbReference type="SUPFAM" id="SSF52266">
    <property type="entry name" value="SGNH hydrolase"/>
    <property type="match status" value="1"/>
</dbReference>
<evidence type="ECO:0000256" key="2">
    <source>
        <dbReference type="SAM" id="SignalP"/>
    </source>
</evidence>
<dbReference type="PROSITE" id="PS51257">
    <property type="entry name" value="PROKAR_LIPOPROTEIN"/>
    <property type="match status" value="1"/>
</dbReference>
<name>A0A2S9Q342_9ACTN</name>
<accession>A0A2S9Q342</accession>
<evidence type="ECO:0000259" key="3">
    <source>
        <dbReference type="Pfam" id="PF13472"/>
    </source>
</evidence>
<dbReference type="OrthoDB" id="5561551at2"/>
<dbReference type="Pfam" id="PF13472">
    <property type="entry name" value="Lipase_GDSL_2"/>
    <property type="match status" value="1"/>
</dbReference>
<dbReference type="Gene3D" id="3.40.50.1110">
    <property type="entry name" value="SGNH hydrolase"/>
    <property type="match status" value="1"/>
</dbReference>
<organism evidence="4 5">
    <name type="scientific">Streptomyces solincola</name>
    <dbReference type="NCBI Taxonomy" id="2100817"/>
    <lineage>
        <taxon>Bacteria</taxon>
        <taxon>Bacillati</taxon>
        <taxon>Actinomycetota</taxon>
        <taxon>Actinomycetes</taxon>
        <taxon>Kitasatosporales</taxon>
        <taxon>Streptomycetaceae</taxon>
        <taxon>Streptomyces</taxon>
    </lineage>
</organism>
<keyword evidence="2" id="KW-0732">Signal</keyword>
<dbReference type="EMBL" id="PVLV01000011">
    <property type="protein sequence ID" value="PRH81033.1"/>
    <property type="molecule type" value="Genomic_DNA"/>
</dbReference>
<feature type="domain" description="SGNH hydrolase-type esterase" evidence="3">
    <location>
        <begin position="62"/>
        <end position="284"/>
    </location>
</feature>
<sequence>MPRSRRGSPPRRTAAVALTAAAALLAGSAGCSGPPERPRAERPSPSPRPSPAWDTSPTSLAAVGDSITRSFNACGVLTDCPPTSWATGSDPRVDSLARRLLGAKALASRTWNVAESGSRMAGLPGQMSRAAAHRPGLVTVLTGANDACRADVSAMTPVAEYRASFAESLRTLRAASPKSQVYVASVPDLRRLWSTGRDAPLSRQIWKLGLCPSMLGGAEDTGRAAERRRTEVYRRVVAYNQALREVCAKDRLCRYDDGAVFDYRFTGAQLSPFDFFHPSRDGQAKLAEIAYRRVTAQD</sequence>
<protein>
    <recommendedName>
        <fullName evidence="3">SGNH hydrolase-type esterase domain-containing protein</fullName>
    </recommendedName>
</protein>
<dbReference type="InterPro" id="IPR051532">
    <property type="entry name" value="Ester_Hydrolysis_Enzymes"/>
</dbReference>
<dbReference type="PANTHER" id="PTHR30383">
    <property type="entry name" value="THIOESTERASE 1/PROTEASE 1/LYSOPHOSPHOLIPASE L1"/>
    <property type="match status" value="1"/>
</dbReference>